<dbReference type="AlphaFoldDB" id="A0A1D1VFF9"/>
<dbReference type="Proteomes" id="UP000186922">
    <property type="component" value="Unassembled WGS sequence"/>
</dbReference>
<evidence type="ECO:0000313" key="2">
    <source>
        <dbReference type="Proteomes" id="UP000186922"/>
    </source>
</evidence>
<comment type="caution">
    <text evidence="1">The sequence shown here is derived from an EMBL/GenBank/DDBJ whole genome shotgun (WGS) entry which is preliminary data.</text>
</comment>
<gene>
    <name evidence="1" type="primary">RvY_09635-1</name>
    <name evidence="1" type="synonym">RvY_09635.1</name>
    <name evidence="1" type="ORF">RvY_09635</name>
</gene>
<protein>
    <submittedName>
        <fullName evidence="1">Uncharacterized protein</fullName>
    </submittedName>
</protein>
<sequence>MRKRFMGNYALDRSMFKKSSGALKSSDMLFLFVVTDVGFLEAQNKCWASSQWVLCICHVAYDRVGIMGALLQLSKLEIIAG</sequence>
<accession>A0A1D1VFF9</accession>
<name>A0A1D1VFF9_RAMVA</name>
<keyword evidence="2" id="KW-1185">Reference proteome</keyword>
<evidence type="ECO:0000313" key="1">
    <source>
        <dbReference type="EMBL" id="GAU98497.1"/>
    </source>
</evidence>
<reference evidence="1 2" key="1">
    <citation type="journal article" date="2016" name="Nat. Commun.">
        <title>Extremotolerant tardigrade genome and improved radiotolerance of human cultured cells by tardigrade-unique protein.</title>
        <authorList>
            <person name="Hashimoto T."/>
            <person name="Horikawa D.D."/>
            <person name="Saito Y."/>
            <person name="Kuwahara H."/>
            <person name="Kozuka-Hata H."/>
            <person name="Shin-I T."/>
            <person name="Minakuchi Y."/>
            <person name="Ohishi K."/>
            <person name="Motoyama A."/>
            <person name="Aizu T."/>
            <person name="Enomoto A."/>
            <person name="Kondo K."/>
            <person name="Tanaka S."/>
            <person name="Hara Y."/>
            <person name="Koshikawa S."/>
            <person name="Sagara H."/>
            <person name="Miura T."/>
            <person name="Yokobori S."/>
            <person name="Miyagawa K."/>
            <person name="Suzuki Y."/>
            <person name="Kubo T."/>
            <person name="Oyama M."/>
            <person name="Kohara Y."/>
            <person name="Fujiyama A."/>
            <person name="Arakawa K."/>
            <person name="Katayama T."/>
            <person name="Toyoda A."/>
            <person name="Kunieda T."/>
        </authorList>
    </citation>
    <scope>NUCLEOTIDE SEQUENCE [LARGE SCALE GENOMIC DNA]</scope>
    <source>
        <strain evidence="1 2">YOKOZUNA-1</strain>
    </source>
</reference>
<proteinExistence type="predicted"/>
<organism evidence="1 2">
    <name type="scientific">Ramazzottius varieornatus</name>
    <name type="common">Water bear</name>
    <name type="synonym">Tardigrade</name>
    <dbReference type="NCBI Taxonomy" id="947166"/>
    <lineage>
        <taxon>Eukaryota</taxon>
        <taxon>Metazoa</taxon>
        <taxon>Ecdysozoa</taxon>
        <taxon>Tardigrada</taxon>
        <taxon>Eutardigrada</taxon>
        <taxon>Parachela</taxon>
        <taxon>Hypsibioidea</taxon>
        <taxon>Ramazzottiidae</taxon>
        <taxon>Ramazzottius</taxon>
    </lineage>
</organism>
<dbReference type="EMBL" id="BDGG01000004">
    <property type="protein sequence ID" value="GAU98497.1"/>
    <property type="molecule type" value="Genomic_DNA"/>
</dbReference>